<dbReference type="SUPFAM" id="SSF50494">
    <property type="entry name" value="Trypsin-like serine proteases"/>
    <property type="match status" value="1"/>
</dbReference>
<evidence type="ECO:0000256" key="1">
    <source>
        <dbReference type="SAM" id="SignalP"/>
    </source>
</evidence>
<feature type="chain" id="PRO_5009307044" evidence="1">
    <location>
        <begin position="18"/>
        <end position="466"/>
    </location>
</feature>
<dbReference type="Proteomes" id="UP000095282">
    <property type="component" value="Unplaced"/>
</dbReference>
<name>A0A1I7T4W8_9PELO</name>
<reference evidence="3" key="1">
    <citation type="submission" date="2016-11" db="UniProtKB">
        <authorList>
            <consortium name="WormBaseParasite"/>
        </authorList>
    </citation>
    <scope>IDENTIFICATION</scope>
</reference>
<accession>A0A1I7T4W8</accession>
<keyword evidence="2" id="KW-1185">Reference proteome</keyword>
<dbReference type="STRING" id="1561998.A0A1I7T4W8"/>
<organism evidence="2 3">
    <name type="scientific">Caenorhabditis tropicalis</name>
    <dbReference type="NCBI Taxonomy" id="1561998"/>
    <lineage>
        <taxon>Eukaryota</taxon>
        <taxon>Metazoa</taxon>
        <taxon>Ecdysozoa</taxon>
        <taxon>Nematoda</taxon>
        <taxon>Chromadorea</taxon>
        <taxon>Rhabditida</taxon>
        <taxon>Rhabditina</taxon>
        <taxon>Rhabditomorpha</taxon>
        <taxon>Rhabditoidea</taxon>
        <taxon>Rhabditidae</taxon>
        <taxon>Peloderinae</taxon>
        <taxon>Caenorhabditis</taxon>
    </lineage>
</organism>
<protein>
    <submittedName>
        <fullName evidence="3">Peptidase S1 domain-containing protein</fullName>
    </submittedName>
</protein>
<feature type="signal peptide" evidence="1">
    <location>
        <begin position="1"/>
        <end position="17"/>
    </location>
</feature>
<evidence type="ECO:0000313" key="3">
    <source>
        <dbReference type="WBParaSite" id="Csp11.Scaffold506.g2431.t1"/>
    </source>
</evidence>
<dbReference type="Gene3D" id="2.40.10.10">
    <property type="entry name" value="Trypsin-like serine proteases"/>
    <property type="match status" value="1"/>
</dbReference>
<sequence>MKKFQLFLLVLAVFADGHQISEKENMELQKICGLKTGYQRKMINGEFARPGEHPWAASVYVRYLNQSTFRTLLGPGTIISPIHVIAYNTIREIDDKLSLIGLENTDYVGVCQGAHLILPGGMNSRYDVDFEFYQKFQANREFKNTVKQVTIINGCKSTGAVNPLVIELNEPIELGTKIRTAACISNSPRHWNEASQFTVYGRNGDGLLVSSKFAPTECSMADPVSCATAVDKNQGLCQGDFGGAAVAGVDGRYTILGIYASGNTRCRADPSSLAAFKFSNIGYFRQGICEVTGVCVAPPYEDVSNIPPFGEITPTPVYGQTEITDSPVDSHTTVQPTESFTEDYEDYTTRQYPEEVTGNVNGGSVTPVLVESVTAIEQETTFEEESYTMIVPEDLTRAPEEVTTKAPRIGEEGEVIVAETFKPLIFGGSGEIIAETFEPLPLGNVRKDNATSRPTRYGTININIYL</sequence>
<dbReference type="InterPro" id="IPR009003">
    <property type="entry name" value="Peptidase_S1_PA"/>
</dbReference>
<dbReference type="InterPro" id="IPR005514">
    <property type="entry name" value="DUF316"/>
</dbReference>
<dbReference type="AlphaFoldDB" id="A0A1I7T4W8"/>
<keyword evidence="1" id="KW-0732">Signal</keyword>
<dbReference type="PANTHER" id="PTHR22596">
    <property type="entry name" value="TRYPSIN-LIKE PROTEASE PROTEIN 6"/>
    <property type="match status" value="1"/>
</dbReference>
<dbReference type="Pfam" id="PF03761">
    <property type="entry name" value="DUF316"/>
    <property type="match status" value="1"/>
</dbReference>
<dbReference type="eggNOG" id="KOG3627">
    <property type="taxonomic scope" value="Eukaryota"/>
</dbReference>
<proteinExistence type="predicted"/>
<dbReference type="PANTHER" id="PTHR22596:SF3">
    <property type="entry name" value="PEPTIDASE S1 DOMAIN-CONTAINING PROTEIN"/>
    <property type="match status" value="1"/>
</dbReference>
<dbReference type="InterPro" id="IPR043504">
    <property type="entry name" value="Peptidase_S1_PA_chymotrypsin"/>
</dbReference>
<evidence type="ECO:0000313" key="2">
    <source>
        <dbReference type="Proteomes" id="UP000095282"/>
    </source>
</evidence>
<dbReference type="WBParaSite" id="Csp11.Scaffold506.g2431.t1">
    <property type="protein sequence ID" value="Csp11.Scaffold506.g2431.t1"/>
    <property type="gene ID" value="Csp11.Scaffold506.g2431"/>
</dbReference>